<evidence type="ECO:0000256" key="8">
    <source>
        <dbReference type="ARBA" id="ARBA00032386"/>
    </source>
</evidence>
<evidence type="ECO:0000256" key="6">
    <source>
        <dbReference type="ARBA" id="ARBA00022777"/>
    </source>
</evidence>
<dbReference type="AlphaFoldDB" id="A0A078KSI0"/>
<evidence type="ECO:0000313" key="10">
    <source>
        <dbReference type="Proteomes" id="UP000032431"/>
    </source>
</evidence>
<keyword evidence="10" id="KW-1185">Reference proteome</keyword>
<dbReference type="EMBL" id="LM995447">
    <property type="protein sequence ID" value="CDZ24084.1"/>
    <property type="molecule type" value="Genomic_DNA"/>
</dbReference>
<evidence type="ECO:0000256" key="3">
    <source>
        <dbReference type="ARBA" id="ARBA00014701"/>
    </source>
</evidence>
<evidence type="ECO:0000313" key="9">
    <source>
        <dbReference type="EMBL" id="CDZ24084.1"/>
    </source>
</evidence>
<dbReference type="NCBIfam" id="TIGR00744">
    <property type="entry name" value="ROK_glcA_fam"/>
    <property type="match status" value="1"/>
</dbReference>
<evidence type="ECO:0000256" key="7">
    <source>
        <dbReference type="ARBA" id="ARBA00022840"/>
    </source>
</evidence>
<evidence type="ECO:0000256" key="2">
    <source>
        <dbReference type="ARBA" id="ARBA00012323"/>
    </source>
</evidence>
<dbReference type="PATRIC" id="fig|29343.3.peg.1018"/>
<dbReference type="InterPro" id="IPR000600">
    <property type="entry name" value="ROK"/>
</dbReference>
<dbReference type="GO" id="GO:0004340">
    <property type="term" value="F:glucokinase activity"/>
    <property type="evidence" value="ECO:0007669"/>
    <property type="project" value="UniProtKB-EC"/>
</dbReference>
<dbReference type="KEGG" id="ccel:CCDG5_0965"/>
<reference evidence="10" key="1">
    <citation type="submission" date="2014-07" db="EMBL/GenBank/DDBJ databases">
        <authorList>
            <person name="Wibberg D."/>
        </authorList>
    </citation>
    <scope>NUCLEOTIDE SEQUENCE [LARGE SCALE GENOMIC DNA]</scope>
    <source>
        <strain evidence="10">DG5</strain>
    </source>
</reference>
<sequence length="320" mass="34543">MYYIGIDLGGTNIAAGIVDEDMNIVLKDSIPTKLPRSADLIIDDMAYLTKELLKKASISMDQVKWIGIGTPGTANFDTGIIEYSNNLRFNNVPMVKMMEERLGKKVFVENDANAAAYGEFKAGAAKGANSAVAITLGTGIGGGVIINKRILHGFNFAGGELGHTVIEVDGRECTCGRRGCWEAYASATGLINLTKESMKEHKDSIMWEIAGGSLDNVNGKTAFDAMRKNDEAGRQVVDLYIKYLGCGLINMINIFQPEVLCIGGGICKEGDNLIKPLEKIIEKERYNKNAEKQTKICVAKLGNDAGIIGAAFVGELYNAQ</sequence>
<dbReference type="STRING" id="29343.CCDG5_0965"/>
<dbReference type="GO" id="GO:0006096">
    <property type="term" value="P:glycolytic process"/>
    <property type="evidence" value="ECO:0007669"/>
    <property type="project" value="InterPro"/>
</dbReference>
<dbReference type="InterPro" id="IPR043129">
    <property type="entry name" value="ATPase_NBD"/>
</dbReference>
<proteinExistence type="inferred from homology"/>
<gene>
    <name evidence="9" type="ORF">CCDG5_0965</name>
</gene>
<dbReference type="Pfam" id="PF00480">
    <property type="entry name" value="ROK"/>
    <property type="match status" value="1"/>
</dbReference>
<dbReference type="PANTHER" id="PTHR18964:SF149">
    <property type="entry name" value="BIFUNCTIONAL UDP-N-ACETYLGLUCOSAMINE 2-EPIMERASE_N-ACETYLMANNOSAMINE KINASE"/>
    <property type="match status" value="1"/>
</dbReference>
<name>A0A078KSI0_9FIRM</name>
<dbReference type="HOGENOM" id="CLU_036604_0_4_9"/>
<dbReference type="PROSITE" id="PS01125">
    <property type="entry name" value="ROK"/>
    <property type="match status" value="1"/>
</dbReference>
<dbReference type="InterPro" id="IPR004654">
    <property type="entry name" value="ROK_glcA"/>
</dbReference>
<dbReference type="SUPFAM" id="SSF53067">
    <property type="entry name" value="Actin-like ATPase domain"/>
    <property type="match status" value="1"/>
</dbReference>
<dbReference type="Proteomes" id="UP000032431">
    <property type="component" value="Chromosome I"/>
</dbReference>
<dbReference type="GO" id="GO:0005737">
    <property type="term" value="C:cytoplasm"/>
    <property type="evidence" value="ECO:0007669"/>
    <property type="project" value="InterPro"/>
</dbReference>
<dbReference type="PANTHER" id="PTHR18964">
    <property type="entry name" value="ROK (REPRESSOR, ORF, KINASE) FAMILY"/>
    <property type="match status" value="1"/>
</dbReference>
<keyword evidence="4" id="KW-0808">Transferase</keyword>
<keyword evidence="7" id="KW-0067">ATP-binding</keyword>
<keyword evidence="6" id="KW-0418">Kinase</keyword>
<evidence type="ECO:0000256" key="4">
    <source>
        <dbReference type="ARBA" id="ARBA00022679"/>
    </source>
</evidence>
<dbReference type="InterPro" id="IPR049874">
    <property type="entry name" value="ROK_cs"/>
</dbReference>
<dbReference type="GO" id="GO:0005524">
    <property type="term" value="F:ATP binding"/>
    <property type="evidence" value="ECO:0007669"/>
    <property type="project" value="UniProtKB-KW"/>
</dbReference>
<dbReference type="OrthoDB" id="9810372at2"/>
<dbReference type="EC" id="2.7.1.2" evidence="2"/>
<accession>A0A078KSI0</accession>
<evidence type="ECO:0000256" key="1">
    <source>
        <dbReference type="ARBA" id="ARBA00006479"/>
    </source>
</evidence>
<dbReference type="Gene3D" id="3.30.420.40">
    <property type="match status" value="2"/>
</dbReference>
<protein>
    <recommendedName>
        <fullName evidence="3">Glucokinase</fullName>
        <ecNumber evidence="2">2.7.1.2</ecNumber>
    </recommendedName>
    <alternativeName>
        <fullName evidence="8">Glucose kinase</fullName>
    </alternativeName>
</protein>
<organism evidence="9 10">
    <name type="scientific">[Clostridium] cellulosi</name>
    <dbReference type="NCBI Taxonomy" id="29343"/>
    <lineage>
        <taxon>Bacteria</taxon>
        <taxon>Bacillati</taxon>
        <taxon>Bacillota</taxon>
        <taxon>Clostridia</taxon>
        <taxon>Eubacteriales</taxon>
        <taxon>Oscillospiraceae</taxon>
        <taxon>Oscillospiraceae incertae sedis</taxon>
    </lineage>
</organism>
<keyword evidence="5" id="KW-0547">Nucleotide-binding</keyword>
<comment type="similarity">
    <text evidence="1">Belongs to the ROK (NagC/XylR) family.</text>
</comment>
<evidence type="ECO:0000256" key="5">
    <source>
        <dbReference type="ARBA" id="ARBA00022741"/>
    </source>
</evidence>